<evidence type="ECO:0000313" key="4">
    <source>
        <dbReference type="Proteomes" id="UP000663889"/>
    </source>
</evidence>
<dbReference type="InterPro" id="IPR042231">
    <property type="entry name" value="Cho/carn_acyl_trans_2"/>
</dbReference>
<accession>A0A815PYR3</accession>
<protein>
    <recommendedName>
        <fullName evidence="1">Choline/carnitine acyltransferase domain-containing protein</fullName>
    </recommendedName>
</protein>
<dbReference type="SUPFAM" id="SSF52777">
    <property type="entry name" value="CoA-dependent acyltransferases"/>
    <property type="match status" value="1"/>
</dbReference>
<dbReference type="EMBL" id="CAJNOO010000050">
    <property type="protein sequence ID" value="CAF0771190.1"/>
    <property type="molecule type" value="Genomic_DNA"/>
</dbReference>
<feature type="domain" description="Choline/carnitine acyltransferase" evidence="1">
    <location>
        <begin position="65"/>
        <end position="115"/>
    </location>
</feature>
<organism evidence="3 4">
    <name type="scientific">Rotaria sordida</name>
    <dbReference type="NCBI Taxonomy" id="392033"/>
    <lineage>
        <taxon>Eukaryota</taxon>
        <taxon>Metazoa</taxon>
        <taxon>Spiralia</taxon>
        <taxon>Gnathifera</taxon>
        <taxon>Rotifera</taxon>
        <taxon>Eurotatoria</taxon>
        <taxon>Bdelloidea</taxon>
        <taxon>Philodinida</taxon>
        <taxon>Philodinidae</taxon>
        <taxon>Rotaria</taxon>
    </lineage>
</organism>
<proteinExistence type="predicted"/>
<comment type="caution">
    <text evidence="3">The sequence shown here is derived from an EMBL/GenBank/DDBJ whole genome shotgun (WGS) entry which is preliminary data.</text>
</comment>
<dbReference type="InterPro" id="IPR039551">
    <property type="entry name" value="Cho/carn_acyl_trans"/>
</dbReference>
<dbReference type="Pfam" id="PF00755">
    <property type="entry name" value="Carn_acyltransf"/>
    <property type="match status" value="1"/>
</dbReference>
<evidence type="ECO:0000313" key="2">
    <source>
        <dbReference type="EMBL" id="CAF0771190.1"/>
    </source>
</evidence>
<dbReference type="OrthoDB" id="240216at2759"/>
<dbReference type="AlphaFoldDB" id="A0A815PYR3"/>
<reference evidence="3" key="1">
    <citation type="submission" date="2021-02" db="EMBL/GenBank/DDBJ databases">
        <authorList>
            <person name="Nowell W R."/>
        </authorList>
    </citation>
    <scope>NUCLEOTIDE SEQUENCE</scope>
</reference>
<evidence type="ECO:0000313" key="3">
    <source>
        <dbReference type="EMBL" id="CAF1455119.1"/>
    </source>
</evidence>
<evidence type="ECO:0000259" key="1">
    <source>
        <dbReference type="Pfam" id="PF00755"/>
    </source>
</evidence>
<name>A0A815PYR3_9BILA</name>
<dbReference type="Proteomes" id="UP000663889">
    <property type="component" value="Unassembled WGS sequence"/>
</dbReference>
<dbReference type="EMBL" id="CAJNOU010004787">
    <property type="protein sequence ID" value="CAF1455119.1"/>
    <property type="molecule type" value="Genomic_DNA"/>
</dbReference>
<dbReference type="Proteomes" id="UP000663882">
    <property type="component" value="Unassembled WGS sequence"/>
</dbReference>
<dbReference type="Gene3D" id="3.30.559.70">
    <property type="entry name" value="Choline/Carnitine o-acyltransferase, domain 2"/>
    <property type="match status" value="1"/>
</dbReference>
<sequence length="116" mass="13739">MIIIIKVNILEKSGQLLLDEKITPITKYLYEDLNKEENKYLVGHFTVDKHNDDPSKLNKSLSKVQRMEYILGKYLCNNLLNRWYDKSFNMTMVSDGTLDLHCEHTWNDDVTLLRFL</sequence>
<gene>
    <name evidence="2" type="ORF">RFH988_LOCUS2376</name>
    <name evidence="3" type="ORF">SEV965_LOCUS33884</name>
</gene>